<dbReference type="Proteomes" id="UP001165065">
    <property type="component" value="Unassembled WGS sequence"/>
</dbReference>
<dbReference type="SMART" id="SM00129">
    <property type="entry name" value="KISc"/>
    <property type="match status" value="1"/>
</dbReference>
<dbReference type="PRINTS" id="PR00380">
    <property type="entry name" value="KINESINHEAVY"/>
</dbReference>
<evidence type="ECO:0000256" key="1">
    <source>
        <dbReference type="PROSITE-ProRule" id="PRU00283"/>
    </source>
</evidence>
<dbReference type="SUPFAM" id="SSF52540">
    <property type="entry name" value="P-loop containing nucleoside triphosphate hydrolases"/>
    <property type="match status" value="1"/>
</dbReference>
<keyword evidence="1" id="KW-0505">Motor protein</keyword>
<dbReference type="AlphaFoldDB" id="A0A9W7G3E6"/>
<dbReference type="GO" id="GO:0008017">
    <property type="term" value="F:microtubule binding"/>
    <property type="evidence" value="ECO:0007669"/>
    <property type="project" value="InterPro"/>
</dbReference>
<dbReference type="PANTHER" id="PTHR24115">
    <property type="entry name" value="KINESIN-RELATED"/>
    <property type="match status" value="1"/>
</dbReference>
<protein>
    <recommendedName>
        <fullName evidence="2">Kinesin motor domain-containing protein</fullName>
    </recommendedName>
</protein>
<dbReference type="GO" id="GO:0003777">
    <property type="term" value="F:microtubule motor activity"/>
    <property type="evidence" value="ECO:0007669"/>
    <property type="project" value="InterPro"/>
</dbReference>
<name>A0A9W7G3E6_9STRA</name>
<reference evidence="4" key="1">
    <citation type="journal article" date="2023" name="Commun. Biol.">
        <title>Genome analysis of Parmales, the sister group of diatoms, reveals the evolutionary specialization of diatoms from phago-mixotrophs to photoautotrophs.</title>
        <authorList>
            <person name="Ban H."/>
            <person name="Sato S."/>
            <person name="Yoshikawa S."/>
            <person name="Yamada K."/>
            <person name="Nakamura Y."/>
            <person name="Ichinomiya M."/>
            <person name="Sato N."/>
            <person name="Blanc-Mathieu R."/>
            <person name="Endo H."/>
            <person name="Kuwata A."/>
            <person name="Ogata H."/>
        </authorList>
    </citation>
    <scope>NUCLEOTIDE SEQUENCE [LARGE SCALE GENOMIC DNA]</scope>
</reference>
<sequence length="576" mass="61206">MPKSGAASGSDPQRPETTVYVNIRVRPIPSLSQSSKLPTLVPTSSVPSIETSTGSAIDIGGRRFNYGDCVIIGGRRFNYGDCVITGSDQSPAMTSLLSPLVTSIRGGSSNSTLLAYGQTGSGKTHTLFGAPGSLTVTSVEREGGGRVRGWGVIPLAMVEALEIAGKAGKVRVSAKEVYGNKVYDLLDDLKPLSFSSAKGTGLGVGNGRVATLDGSTSYGGTHPPGCRCGECWKAKEKAKKERMALRNSGAFGQSNSIRKMSKTGNEVEFRSIGEKLLTITSLQEVVSLCSIVEATRSAKAHLLNDRSSRSHCVVTINLTLQAGSGRGVRHQSLTLCDLAGSERIKISGSSGVAAKEAASINGSLTVLGRVVNAKRSGAQMVPYRDSALTMILKGSFEGGGVGVVICLRDGVEHTEESICSAKFGERMAGVRTRNVSARVVNGEEGNHQAEMLRLRLKKENVELVAMIENGGGGSVFGSKMEVKGYKDNLMKRERAAKRRTAMKVALAEAKALGGEEVMEAAKLVVDKANLDYEIMDGLVKRQESIKGFVTKESRAVEEKRARIRDFEQQLLLVTID</sequence>
<dbReference type="InterPro" id="IPR027640">
    <property type="entry name" value="Kinesin-like_fam"/>
</dbReference>
<dbReference type="PROSITE" id="PS50067">
    <property type="entry name" value="KINESIN_MOTOR_2"/>
    <property type="match status" value="1"/>
</dbReference>
<dbReference type="GO" id="GO:0005524">
    <property type="term" value="F:ATP binding"/>
    <property type="evidence" value="ECO:0007669"/>
    <property type="project" value="UniProtKB-UniRule"/>
</dbReference>
<feature type="domain" description="Kinesin motor" evidence="2">
    <location>
        <begin position="18"/>
        <end position="430"/>
    </location>
</feature>
<comment type="caution">
    <text evidence="3">The sequence shown here is derived from an EMBL/GenBank/DDBJ whole genome shotgun (WGS) entry which is preliminary data.</text>
</comment>
<dbReference type="GO" id="GO:0007018">
    <property type="term" value="P:microtubule-based movement"/>
    <property type="evidence" value="ECO:0007669"/>
    <property type="project" value="InterPro"/>
</dbReference>
<dbReference type="GO" id="GO:0016887">
    <property type="term" value="F:ATP hydrolysis activity"/>
    <property type="evidence" value="ECO:0007669"/>
    <property type="project" value="TreeGrafter"/>
</dbReference>
<evidence type="ECO:0000313" key="4">
    <source>
        <dbReference type="Proteomes" id="UP001165065"/>
    </source>
</evidence>
<dbReference type="Gene3D" id="3.40.850.10">
    <property type="entry name" value="Kinesin motor domain"/>
    <property type="match status" value="1"/>
</dbReference>
<dbReference type="InterPro" id="IPR036961">
    <property type="entry name" value="Kinesin_motor_dom_sf"/>
</dbReference>
<keyword evidence="1" id="KW-0547">Nucleotide-binding</keyword>
<dbReference type="InterPro" id="IPR027417">
    <property type="entry name" value="P-loop_NTPase"/>
</dbReference>
<dbReference type="GO" id="GO:0005874">
    <property type="term" value="C:microtubule"/>
    <property type="evidence" value="ECO:0007669"/>
    <property type="project" value="TreeGrafter"/>
</dbReference>
<dbReference type="EMBL" id="BRYA01000013">
    <property type="protein sequence ID" value="GMI31942.1"/>
    <property type="molecule type" value="Genomic_DNA"/>
</dbReference>
<feature type="binding site" evidence="1">
    <location>
        <begin position="117"/>
        <end position="124"/>
    </location>
    <ligand>
        <name>ATP</name>
        <dbReference type="ChEBI" id="CHEBI:30616"/>
    </ligand>
</feature>
<gene>
    <name evidence="3" type="ORF">TrCOL_g12635</name>
</gene>
<dbReference type="Pfam" id="PF00225">
    <property type="entry name" value="Kinesin"/>
    <property type="match status" value="2"/>
</dbReference>
<dbReference type="GO" id="GO:0005871">
    <property type="term" value="C:kinesin complex"/>
    <property type="evidence" value="ECO:0007669"/>
    <property type="project" value="TreeGrafter"/>
</dbReference>
<organism evidence="3 4">
    <name type="scientific">Triparma columacea</name>
    <dbReference type="NCBI Taxonomy" id="722753"/>
    <lineage>
        <taxon>Eukaryota</taxon>
        <taxon>Sar</taxon>
        <taxon>Stramenopiles</taxon>
        <taxon>Ochrophyta</taxon>
        <taxon>Bolidophyceae</taxon>
        <taxon>Parmales</taxon>
        <taxon>Triparmaceae</taxon>
        <taxon>Triparma</taxon>
    </lineage>
</organism>
<accession>A0A9W7G3E6</accession>
<evidence type="ECO:0000259" key="2">
    <source>
        <dbReference type="PROSITE" id="PS50067"/>
    </source>
</evidence>
<keyword evidence="4" id="KW-1185">Reference proteome</keyword>
<dbReference type="InterPro" id="IPR001752">
    <property type="entry name" value="Kinesin_motor_dom"/>
</dbReference>
<proteinExistence type="inferred from homology"/>
<dbReference type="OrthoDB" id="3176171at2759"/>
<keyword evidence="1" id="KW-0067">ATP-binding</keyword>
<evidence type="ECO:0000313" key="3">
    <source>
        <dbReference type="EMBL" id="GMI31942.1"/>
    </source>
</evidence>
<comment type="similarity">
    <text evidence="1">Belongs to the TRAFAC class myosin-kinesin ATPase superfamily. Kinesin family.</text>
</comment>